<evidence type="ECO:0000313" key="2">
    <source>
        <dbReference type="Proteomes" id="UP001177021"/>
    </source>
</evidence>
<name>A0ACB0M3R0_TRIPR</name>
<organism evidence="1 2">
    <name type="scientific">Trifolium pratense</name>
    <name type="common">Red clover</name>
    <dbReference type="NCBI Taxonomy" id="57577"/>
    <lineage>
        <taxon>Eukaryota</taxon>
        <taxon>Viridiplantae</taxon>
        <taxon>Streptophyta</taxon>
        <taxon>Embryophyta</taxon>
        <taxon>Tracheophyta</taxon>
        <taxon>Spermatophyta</taxon>
        <taxon>Magnoliopsida</taxon>
        <taxon>eudicotyledons</taxon>
        <taxon>Gunneridae</taxon>
        <taxon>Pentapetalae</taxon>
        <taxon>rosids</taxon>
        <taxon>fabids</taxon>
        <taxon>Fabales</taxon>
        <taxon>Fabaceae</taxon>
        <taxon>Papilionoideae</taxon>
        <taxon>50 kb inversion clade</taxon>
        <taxon>NPAAA clade</taxon>
        <taxon>Hologalegina</taxon>
        <taxon>IRL clade</taxon>
        <taxon>Trifolieae</taxon>
        <taxon>Trifolium</taxon>
    </lineage>
</organism>
<evidence type="ECO:0000313" key="1">
    <source>
        <dbReference type="EMBL" id="CAJ2675956.1"/>
    </source>
</evidence>
<dbReference type="Proteomes" id="UP001177021">
    <property type="component" value="Unassembled WGS sequence"/>
</dbReference>
<accession>A0ACB0M3R0</accession>
<reference evidence="1" key="1">
    <citation type="submission" date="2023-10" db="EMBL/GenBank/DDBJ databases">
        <authorList>
            <person name="Rodriguez Cubillos JULIANA M."/>
            <person name="De Vega J."/>
        </authorList>
    </citation>
    <scope>NUCLEOTIDE SEQUENCE</scope>
</reference>
<keyword evidence="2" id="KW-1185">Reference proteome</keyword>
<dbReference type="EMBL" id="CASHSV030000823">
    <property type="protein sequence ID" value="CAJ2675956.1"/>
    <property type="molecule type" value="Genomic_DNA"/>
</dbReference>
<proteinExistence type="predicted"/>
<sequence>MNERLQAAAPLHNHNESIQFTNITHIALYHVAVADSTGRKIFRARIRGSKHSDALGSSFAMKAMAIAQDGSVYKPHSWIVYLKPN</sequence>
<comment type="caution">
    <text evidence="1">The sequence shown here is derived from an EMBL/GenBank/DDBJ whole genome shotgun (WGS) entry which is preliminary data.</text>
</comment>
<gene>
    <name evidence="1" type="ORF">MILVUS5_LOCUS38823</name>
</gene>
<protein>
    <submittedName>
        <fullName evidence="1">Uncharacterized protein</fullName>
    </submittedName>
</protein>